<dbReference type="PANTHER" id="PTHR43335:SF4">
    <property type="entry name" value="ABC TRANSPORTER, ATP-BINDING PROTEIN"/>
    <property type="match status" value="1"/>
</dbReference>
<keyword evidence="7" id="KW-1185">Reference proteome</keyword>
<name>A0ABS8UCR7_9GAMM</name>
<evidence type="ECO:0000256" key="3">
    <source>
        <dbReference type="ARBA" id="ARBA00022741"/>
    </source>
</evidence>
<accession>A0ABS8UCR7</accession>
<evidence type="ECO:0000256" key="1">
    <source>
        <dbReference type="ARBA" id="ARBA00005417"/>
    </source>
</evidence>
<dbReference type="InterPro" id="IPR003593">
    <property type="entry name" value="AAA+_ATPase"/>
</dbReference>
<protein>
    <submittedName>
        <fullName evidence="6">ATP-binding cassette domain-containing protein</fullName>
    </submittedName>
</protein>
<reference evidence="6" key="2">
    <citation type="journal article" date="2022" name="Syst. Appl. Microbiol.">
        <title>Physiological and genomic characterisation of Luteimonas fraxinea sp. nov., a bacterial species associated with trees tolerant to ash dieback.</title>
        <authorList>
            <person name="Ulrich K."/>
            <person name="Becker R."/>
            <person name="Behrendt U."/>
            <person name="Kube M."/>
            <person name="Schneck V."/>
            <person name="Ulrich A."/>
        </authorList>
    </citation>
    <scope>NUCLEOTIDE SEQUENCE</scope>
    <source>
        <strain evidence="6">A1P009</strain>
    </source>
</reference>
<gene>
    <name evidence="6" type="ORF">LTT95_07430</name>
</gene>
<evidence type="ECO:0000256" key="4">
    <source>
        <dbReference type="ARBA" id="ARBA00022840"/>
    </source>
</evidence>
<dbReference type="PANTHER" id="PTHR43335">
    <property type="entry name" value="ABC TRANSPORTER, ATP-BINDING PROTEIN"/>
    <property type="match status" value="1"/>
</dbReference>
<dbReference type="SUPFAM" id="SSF52540">
    <property type="entry name" value="P-loop containing nucleoside triphosphate hydrolases"/>
    <property type="match status" value="1"/>
</dbReference>
<dbReference type="Pfam" id="PF00005">
    <property type="entry name" value="ABC_tran"/>
    <property type="match status" value="1"/>
</dbReference>
<dbReference type="Proteomes" id="UP001430360">
    <property type="component" value="Unassembled WGS sequence"/>
</dbReference>
<organism evidence="6 7">
    <name type="scientific">Luteimonas fraxinea</name>
    <dbReference type="NCBI Taxonomy" id="2901869"/>
    <lineage>
        <taxon>Bacteria</taxon>
        <taxon>Pseudomonadati</taxon>
        <taxon>Pseudomonadota</taxon>
        <taxon>Gammaproteobacteria</taxon>
        <taxon>Lysobacterales</taxon>
        <taxon>Lysobacteraceae</taxon>
        <taxon>Luteimonas</taxon>
    </lineage>
</organism>
<keyword evidence="4 6" id="KW-0067">ATP-binding</keyword>
<evidence type="ECO:0000313" key="6">
    <source>
        <dbReference type="EMBL" id="MCD9096772.1"/>
    </source>
</evidence>
<dbReference type="RefSeq" id="WP_232135682.1">
    <property type="nucleotide sequence ID" value="NZ_CP089507.1"/>
</dbReference>
<dbReference type="Gene3D" id="3.40.50.300">
    <property type="entry name" value="P-loop containing nucleotide triphosphate hydrolases"/>
    <property type="match status" value="1"/>
</dbReference>
<reference evidence="6" key="1">
    <citation type="submission" date="2021-12" db="EMBL/GenBank/DDBJ databases">
        <authorList>
            <person name="Ulrich A."/>
        </authorList>
    </citation>
    <scope>NUCLEOTIDE SEQUENCE</scope>
    <source>
        <strain evidence="6">A1P009</strain>
    </source>
</reference>
<feature type="domain" description="ABC transporter" evidence="5">
    <location>
        <begin position="5"/>
        <end position="232"/>
    </location>
</feature>
<evidence type="ECO:0000313" key="7">
    <source>
        <dbReference type="Proteomes" id="UP001430360"/>
    </source>
</evidence>
<evidence type="ECO:0000256" key="2">
    <source>
        <dbReference type="ARBA" id="ARBA00022448"/>
    </source>
</evidence>
<dbReference type="InterPro" id="IPR003439">
    <property type="entry name" value="ABC_transporter-like_ATP-bd"/>
</dbReference>
<proteinExistence type="inferred from homology"/>
<dbReference type="SMART" id="SM00382">
    <property type="entry name" value="AAA"/>
    <property type="match status" value="1"/>
</dbReference>
<dbReference type="GO" id="GO:0005524">
    <property type="term" value="F:ATP binding"/>
    <property type="evidence" value="ECO:0007669"/>
    <property type="project" value="UniProtKB-KW"/>
</dbReference>
<dbReference type="InterPro" id="IPR027417">
    <property type="entry name" value="P-loop_NTPase"/>
</dbReference>
<dbReference type="PROSITE" id="PS50893">
    <property type="entry name" value="ABC_TRANSPORTER_2"/>
    <property type="match status" value="1"/>
</dbReference>
<comment type="caution">
    <text evidence="6">The sequence shown here is derived from an EMBL/GenBank/DDBJ whole genome shotgun (WGS) entry which is preliminary data.</text>
</comment>
<evidence type="ECO:0000259" key="5">
    <source>
        <dbReference type="PROSITE" id="PS50893"/>
    </source>
</evidence>
<comment type="similarity">
    <text evidence="1">Belongs to the ABC transporter superfamily.</text>
</comment>
<dbReference type="EMBL" id="JAJQKU010000002">
    <property type="protein sequence ID" value="MCD9096772.1"/>
    <property type="molecule type" value="Genomic_DNA"/>
</dbReference>
<sequence>MRFAIELRAVDKFFGHHHVLRQLDLQVPERSVFAFLGNNGHGKSTTIRLIAGLANADAGSVQVLGRDIRLERQQVLADMGCLIEAPSAYPNLTAHEFLSIATRLKRLPASEIDRVLEVVALQVDRRQRIEHFSLGMKQRLALAFALVGKPRLLVLDEPTNGLDPDGMQDIRRLLSTLPERADCTIFFSSHLLDEVEKTATHMAVLRSGSVRLQASIRDLTRALPSVLSLDVDAPARAAGVLQAGGHAATVDGAGRVAIADVTRDTAGQIHRTLVDAGVTLFESVHRKPSLEQWFLETAGVEGDAP</sequence>
<keyword evidence="3" id="KW-0547">Nucleotide-binding</keyword>
<keyword evidence="2" id="KW-0813">Transport</keyword>